<evidence type="ECO:0000313" key="3">
    <source>
        <dbReference type="Proteomes" id="UP001148018"/>
    </source>
</evidence>
<evidence type="ECO:0000256" key="1">
    <source>
        <dbReference type="SAM" id="MobiDB-lite"/>
    </source>
</evidence>
<name>A0A9Q0D9G1_9TELE</name>
<proteinExistence type="predicted"/>
<feature type="compositionally biased region" description="Basic and acidic residues" evidence="1">
    <location>
        <begin position="64"/>
        <end position="73"/>
    </location>
</feature>
<dbReference type="EMBL" id="JANIIK010000119">
    <property type="protein sequence ID" value="KAJ3584415.1"/>
    <property type="molecule type" value="Genomic_DNA"/>
</dbReference>
<dbReference type="AlphaFoldDB" id="A0A9Q0D9G1"/>
<protein>
    <submittedName>
        <fullName evidence="2">Uncharacterized protein</fullName>
    </submittedName>
</protein>
<feature type="region of interest" description="Disordered" evidence="1">
    <location>
        <begin position="54"/>
        <end position="73"/>
    </location>
</feature>
<dbReference type="Proteomes" id="UP001148018">
    <property type="component" value="Unassembled WGS sequence"/>
</dbReference>
<gene>
    <name evidence="2" type="ORF">NHX12_014910</name>
</gene>
<organism evidence="2 3">
    <name type="scientific">Muraenolepis orangiensis</name>
    <name type="common">Patagonian moray cod</name>
    <dbReference type="NCBI Taxonomy" id="630683"/>
    <lineage>
        <taxon>Eukaryota</taxon>
        <taxon>Metazoa</taxon>
        <taxon>Chordata</taxon>
        <taxon>Craniata</taxon>
        <taxon>Vertebrata</taxon>
        <taxon>Euteleostomi</taxon>
        <taxon>Actinopterygii</taxon>
        <taxon>Neopterygii</taxon>
        <taxon>Teleostei</taxon>
        <taxon>Neoteleostei</taxon>
        <taxon>Acanthomorphata</taxon>
        <taxon>Zeiogadaria</taxon>
        <taxon>Gadariae</taxon>
        <taxon>Gadiformes</taxon>
        <taxon>Muraenolepidoidei</taxon>
        <taxon>Muraenolepididae</taxon>
        <taxon>Muraenolepis</taxon>
    </lineage>
</organism>
<keyword evidence="3" id="KW-1185">Reference proteome</keyword>
<evidence type="ECO:0000313" key="2">
    <source>
        <dbReference type="EMBL" id="KAJ3584415.1"/>
    </source>
</evidence>
<accession>A0A9Q0D9G1</accession>
<sequence>MWMCLCAEMAEVRVVMLSGDASLCSGSQQLQPPCQLRVSARLQERLLGLCPAPGEAAGSLVGSGERRPGSPEDSGRVMAGVLLGVVEYQPSCLLGSFYFS</sequence>
<comment type="caution">
    <text evidence="2">The sequence shown here is derived from an EMBL/GenBank/DDBJ whole genome shotgun (WGS) entry which is preliminary data.</text>
</comment>
<reference evidence="2" key="1">
    <citation type="submission" date="2022-07" db="EMBL/GenBank/DDBJ databases">
        <title>Chromosome-level genome of Muraenolepis orangiensis.</title>
        <authorList>
            <person name="Kim J."/>
        </authorList>
    </citation>
    <scope>NUCLEOTIDE SEQUENCE</scope>
    <source>
        <strain evidence="2">KU_S4_2022</strain>
        <tissue evidence="2">Muscle</tissue>
    </source>
</reference>